<keyword evidence="7" id="KW-1185">Reference proteome</keyword>
<dbReference type="InterPro" id="IPR038901">
    <property type="entry name" value="HEXDC-like"/>
</dbReference>
<dbReference type="PANTHER" id="PTHR21040">
    <property type="entry name" value="BCDNA.GH04120"/>
    <property type="match status" value="1"/>
</dbReference>
<dbReference type="EC" id="3.2.1.52" evidence="3"/>
<evidence type="ECO:0000256" key="3">
    <source>
        <dbReference type="ARBA" id="ARBA00012663"/>
    </source>
</evidence>
<sequence length="463" mass="54888">MEYEDSFPYHGPLANLTSTIPYDNAKLQYFLTRAHTLDIEIIPLIQMFGHMEHALKLKEFQHLRESKEHPDSICPSNNESINLIKEMLHQVIDFHTTITPLKHIHIGCDEVYQLNKCQKCQDRHLANRNLFLDHINTVKTLVYNFNPLISILMWDDMFRKINRNQWNEETMANLQEMEPVYWDYSPNLGRVSHMNLFRYHGTFRNIWIASAFKGADGKQAFLPELNKRFKNHYAWLNLILNYMFASEKKVFNFKGVILTGWSRYSHLDPLCELLPSSLSSLVMNLLLIQKYRDGVTISDTLLEPHVFLERYIVKKLTGELNCDDNFIMHKHIGTAIATWHNKSNTLVASLKRYKILVTDIDATFKNDVAIVSLVEYYSHIRNLNVQHSESALNWCKKILKEILRWEKETSLILMNYYDKFVIEEYIGYKTYSVKTKIKKTFHNLKQYLKVNVWKRRSYNFSFR</sequence>
<dbReference type="OrthoDB" id="10023921at2759"/>
<dbReference type="SUPFAM" id="SSF51445">
    <property type="entry name" value="(Trans)glycosidases"/>
    <property type="match status" value="1"/>
</dbReference>
<accession>A0A8S1BIF9</accession>
<comment type="similarity">
    <text evidence="2">Belongs to the glycosyl hydrolase 20 family.</text>
</comment>
<reference evidence="6 7" key="1">
    <citation type="submission" date="2020-04" db="EMBL/GenBank/DDBJ databases">
        <authorList>
            <person name="Wallbank WR R."/>
            <person name="Pardo Diaz C."/>
            <person name="Kozak K."/>
            <person name="Martin S."/>
            <person name="Jiggins C."/>
            <person name="Moest M."/>
            <person name="Warren A I."/>
            <person name="Byers J.R.P. K."/>
            <person name="Montejo-Kovacevich G."/>
            <person name="Yen C E."/>
        </authorList>
    </citation>
    <scope>NUCLEOTIDE SEQUENCE [LARGE SCALE GENOMIC DNA]</scope>
</reference>
<comment type="caution">
    <text evidence="6">The sequence shown here is derived from an EMBL/GenBank/DDBJ whole genome shotgun (WGS) entry which is preliminary data.</text>
</comment>
<protein>
    <recommendedName>
        <fullName evidence="3">beta-N-acetylhexosaminidase</fullName>
        <ecNumber evidence="3">3.2.1.52</ecNumber>
    </recommendedName>
</protein>
<dbReference type="PANTHER" id="PTHR21040:SF8">
    <property type="entry name" value="BCDNA.GH04120"/>
    <property type="match status" value="1"/>
</dbReference>
<gene>
    <name evidence="6" type="ORF">APLA_LOCUS16437</name>
</gene>
<dbReference type="InterPro" id="IPR015883">
    <property type="entry name" value="Glyco_hydro_20_cat"/>
</dbReference>
<dbReference type="AlphaFoldDB" id="A0A8S1BIF9"/>
<comment type="catalytic activity">
    <reaction evidence="1">
        <text>Hydrolysis of terminal non-reducing N-acetyl-D-hexosamine residues in N-acetyl-beta-D-hexosaminides.</text>
        <dbReference type="EC" id="3.2.1.52"/>
    </reaction>
</comment>
<evidence type="ECO:0000313" key="7">
    <source>
        <dbReference type="Proteomes" id="UP000494106"/>
    </source>
</evidence>
<dbReference type="InterPro" id="IPR017853">
    <property type="entry name" value="GH"/>
</dbReference>
<proteinExistence type="inferred from homology"/>
<dbReference type="Gene3D" id="3.20.20.80">
    <property type="entry name" value="Glycosidases"/>
    <property type="match status" value="1"/>
</dbReference>
<organism evidence="6 7">
    <name type="scientific">Arctia plantaginis</name>
    <name type="common">Wood tiger moth</name>
    <name type="synonym">Phalaena plantaginis</name>
    <dbReference type="NCBI Taxonomy" id="874455"/>
    <lineage>
        <taxon>Eukaryota</taxon>
        <taxon>Metazoa</taxon>
        <taxon>Ecdysozoa</taxon>
        <taxon>Arthropoda</taxon>
        <taxon>Hexapoda</taxon>
        <taxon>Insecta</taxon>
        <taxon>Pterygota</taxon>
        <taxon>Neoptera</taxon>
        <taxon>Endopterygota</taxon>
        <taxon>Lepidoptera</taxon>
        <taxon>Glossata</taxon>
        <taxon>Ditrysia</taxon>
        <taxon>Noctuoidea</taxon>
        <taxon>Erebidae</taxon>
        <taxon>Arctiinae</taxon>
        <taxon>Arctia</taxon>
    </lineage>
</organism>
<name>A0A8S1BIF9_ARCPL</name>
<keyword evidence="4" id="KW-0378">Hydrolase</keyword>
<evidence type="ECO:0000259" key="5">
    <source>
        <dbReference type="Pfam" id="PF00728"/>
    </source>
</evidence>
<dbReference type="GO" id="GO:0004563">
    <property type="term" value="F:beta-N-acetylhexosaminidase activity"/>
    <property type="evidence" value="ECO:0007669"/>
    <property type="project" value="UniProtKB-EC"/>
</dbReference>
<evidence type="ECO:0000256" key="1">
    <source>
        <dbReference type="ARBA" id="ARBA00001231"/>
    </source>
</evidence>
<evidence type="ECO:0000313" key="6">
    <source>
        <dbReference type="EMBL" id="CAB3258362.1"/>
    </source>
</evidence>
<dbReference type="Proteomes" id="UP000494106">
    <property type="component" value="Unassembled WGS sequence"/>
</dbReference>
<dbReference type="GO" id="GO:0005975">
    <property type="term" value="P:carbohydrate metabolic process"/>
    <property type="evidence" value="ECO:0007669"/>
    <property type="project" value="InterPro"/>
</dbReference>
<dbReference type="EMBL" id="CADEBC010000598">
    <property type="protein sequence ID" value="CAB3258362.1"/>
    <property type="molecule type" value="Genomic_DNA"/>
</dbReference>
<dbReference type="Pfam" id="PF00728">
    <property type="entry name" value="Glyco_hydro_20"/>
    <property type="match status" value="1"/>
</dbReference>
<evidence type="ECO:0000256" key="4">
    <source>
        <dbReference type="ARBA" id="ARBA00022801"/>
    </source>
</evidence>
<feature type="domain" description="Glycoside hydrolase family 20 catalytic" evidence="5">
    <location>
        <begin position="22"/>
        <end position="164"/>
    </location>
</feature>
<evidence type="ECO:0000256" key="2">
    <source>
        <dbReference type="ARBA" id="ARBA00006285"/>
    </source>
</evidence>